<dbReference type="Proteomes" id="UP000054559">
    <property type="component" value="Unassembled WGS sequence"/>
</dbReference>
<name>A0A0J8QLN8_COCIT</name>
<reference evidence="2" key="1">
    <citation type="journal article" date="2010" name="Genome Res.">
        <title>Population genomic sequencing of Coccidioides fungi reveals recent hybridization and transposon control.</title>
        <authorList>
            <person name="Neafsey D.E."/>
            <person name="Barker B.M."/>
            <person name="Sharpton T.J."/>
            <person name="Stajich J.E."/>
            <person name="Park D.J."/>
            <person name="Whiston E."/>
            <person name="Hung C.-Y."/>
            <person name="McMahan C."/>
            <person name="White J."/>
            <person name="Sykes S."/>
            <person name="Heiman D."/>
            <person name="Young S."/>
            <person name="Zeng Q."/>
            <person name="Abouelleil A."/>
            <person name="Aftuck L."/>
            <person name="Bessette D."/>
            <person name="Brown A."/>
            <person name="FitzGerald M."/>
            <person name="Lui A."/>
            <person name="Macdonald J.P."/>
            <person name="Priest M."/>
            <person name="Orbach M.J."/>
            <person name="Galgiani J.N."/>
            <person name="Kirkland T.N."/>
            <person name="Cole G.T."/>
            <person name="Birren B.W."/>
            <person name="Henn M.R."/>
            <person name="Taylor J.W."/>
            <person name="Rounsley S.D."/>
        </authorList>
    </citation>
    <scope>NUCLEOTIDE SEQUENCE [LARGE SCALE GENOMIC DNA]</scope>
    <source>
        <strain evidence="2">RMSCC 3703</strain>
    </source>
</reference>
<evidence type="ECO:0000313" key="2">
    <source>
        <dbReference type="Proteomes" id="UP000054559"/>
    </source>
</evidence>
<dbReference type="EMBL" id="DS268243">
    <property type="protein sequence ID" value="KMU73331.1"/>
    <property type="molecule type" value="Genomic_DNA"/>
</dbReference>
<accession>A0A0J8QLN8</accession>
<gene>
    <name evidence="1" type="ORF">CISG_10033</name>
</gene>
<organism evidence="1 2">
    <name type="scientific">Coccidioides immitis RMSCC 3703</name>
    <dbReference type="NCBI Taxonomy" id="454286"/>
    <lineage>
        <taxon>Eukaryota</taxon>
        <taxon>Fungi</taxon>
        <taxon>Dikarya</taxon>
        <taxon>Ascomycota</taxon>
        <taxon>Pezizomycotina</taxon>
        <taxon>Eurotiomycetes</taxon>
        <taxon>Eurotiomycetidae</taxon>
        <taxon>Onygenales</taxon>
        <taxon>Onygenaceae</taxon>
        <taxon>Coccidioides</taxon>
    </lineage>
</organism>
<protein>
    <submittedName>
        <fullName evidence="1">Uncharacterized protein</fullName>
    </submittedName>
</protein>
<dbReference type="STRING" id="454286.A0A0J8QLN8"/>
<evidence type="ECO:0000313" key="1">
    <source>
        <dbReference type="EMBL" id="KMU73331.1"/>
    </source>
</evidence>
<dbReference type="AlphaFoldDB" id="A0A0J8QLN8"/>
<proteinExistence type="predicted"/>
<sequence length="86" mass="9807">MCGIPTKDIETAEVAAKEWEHTSRLKESVERKKGSGLVGLGWWSDIAWILKDDDFVRDSADGKGMEVLLKAIENIWRGYFVFYLSL</sequence>